<dbReference type="InterPro" id="IPR001584">
    <property type="entry name" value="Integrase_cat-core"/>
</dbReference>
<dbReference type="PROSITE" id="PS50158">
    <property type="entry name" value="ZF_CCHC"/>
    <property type="match status" value="1"/>
</dbReference>
<dbReference type="InterPro" id="IPR001878">
    <property type="entry name" value="Znf_CCHC"/>
</dbReference>
<sequence length="1062" mass="120872">MLAGRMEVNKIRHTGSLQLPQDKDNQISIVLNRGSEEDSEKAKALADYDQMLDLVTQLQSSERSAKKLQPAAGLVTQHRNATSSWDILEFKAFWGQFDGAVHRRKDFDNVTKFVHLKSCLSSEAFQLAIGLNVKAENYGELVKLLHDRFHRTTDILDAHINRLHELQSASSHSRKELLLLHDEINSQLLEIRAIGRDIDTRDTKLIFGFRMLLPRLANLLPPRTRTRWKEHSTKLAEEGLTSKAFLSFLSQQALCMDHTDNVANRKTRSPPARQNIRRQIRKHTTIDALHSLITPKCPVCRGDHRLPNCKRFLSQGLEERKKTARTLHLCFKCLQHGHRATECILKGRGWILHRLLTSTSPNQQTRRQGDPDNEKQPSQKRSRLEEKTEASANVLLTSTYGPTRTRFQTIRAIAHGTDGKQVTVNCLFDSAAERTLVREDVAQTLGLAGPIETITLRLSPLKSHPHEGINQPIEALTLTKICDDIPSVPFRSKDWKHLEQLHLTEERDTNLPIHVLIGLDFYGRFLGEKILRGGHDDPVAIETTLGWVVFGPVNPSPNPTSQVNCVQIENEIEQTLKKFWELDSIGIKPRDENPSQDSVSAKFHSNLAHDGSRYTVGLLWKPGEIRLPNNRSLAEQRLQAIERSIMKDPAKQLAYSTVIEEYILNGWAEEVTSQHEQNGKTWYLPHHAVYKTVNGELKCRIVFDGSAIYGGVSLNQCLETGPNLQTDLVGVLLRFRQYQIAVQANIEKMYLQVALRVEDRDDCRFLWRNCVQDSPVRVYRLTRVCFGLACSPYLAMNVIKAHAEQNPEECDDIIKVPVFLRKGGFLLRKWASNRVDLLAILPRPEVCETGERELSKALVLNHRETAFKLGGQGQVIKWLSTSSWPDKAPEGSRILKSLWAQGRRMKMTNGVLTREWEALGTNKKTMLPVKPRARVPEPEQREDVEDWCRTCDVCASRKAPQAKARAPMQIQPVGYPFQRIGVDVLGPLEETKRGNRYLLVICDYFTKWTEAFPMPDAEATTIARYLVNGIFCRFGASETIHSDQGRNFESVIERNRLKRVML</sequence>
<dbReference type="STRING" id="990121.A0A0V0ZLM0"/>
<keyword evidence="1" id="KW-0863">Zinc-finger</keyword>
<dbReference type="EMBL" id="JYDQ01000144">
    <property type="protein sequence ID" value="KRY13203.1"/>
    <property type="molecule type" value="Genomic_DNA"/>
</dbReference>
<dbReference type="InterPro" id="IPR012337">
    <property type="entry name" value="RNaseH-like_sf"/>
</dbReference>
<evidence type="ECO:0000313" key="6">
    <source>
        <dbReference type="Proteomes" id="UP000054783"/>
    </source>
</evidence>
<dbReference type="PROSITE" id="PS50994">
    <property type="entry name" value="INTEGRASE"/>
    <property type="match status" value="1"/>
</dbReference>
<dbReference type="OrthoDB" id="5984724at2759"/>
<evidence type="ECO:0000256" key="1">
    <source>
        <dbReference type="PROSITE-ProRule" id="PRU00047"/>
    </source>
</evidence>
<evidence type="ECO:0000313" key="5">
    <source>
        <dbReference type="EMBL" id="KRY13203.1"/>
    </source>
</evidence>
<keyword evidence="1" id="KW-0862">Zinc</keyword>
<dbReference type="GO" id="GO:0015074">
    <property type="term" value="P:DNA integration"/>
    <property type="evidence" value="ECO:0007669"/>
    <property type="project" value="InterPro"/>
</dbReference>
<reference evidence="5 6" key="1">
    <citation type="submission" date="2015-01" db="EMBL/GenBank/DDBJ databases">
        <title>Evolution of Trichinella species and genotypes.</title>
        <authorList>
            <person name="Korhonen P.K."/>
            <person name="Edoardo P."/>
            <person name="Giuseppe L.R."/>
            <person name="Gasser R.B."/>
        </authorList>
    </citation>
    <scope>NUCLEOTIDE SEQUENCE [LARGE SCALE GENOMIC DNA]</scope>
    <source>
        <strain evidence="5">ISS2496</strain>
    </source>
</reference>
<keyword evidence="6" id="KW-1185">Reference proteome</keyword>
<accession>A0A0V0ZLM0</accession>
<dbReference type="GO" id="GO:0042575">
    <property type="term" value="C:DNA polymerase complex"/>
    <property type="evidence" value="ECO:0007669"/>
    <property type="project" value="UniProtKB-ARBA"/>
</dbReference>
<dbReference type="PANTHER" id="PTHR47331:SF5">
    <property type="entry name" value="RIBONUCLEASE H"/>
    <property type="match status" value="1"/>
</dbReference>
<dbReference type="InterPro" id="IPR036397">
    <property type="entry name" value="RNaseH_sf"/>
</dbReference>
<feature type="compositionally biased region" description="Basic and acidic residues" evidence="2">
    <location>
        <begin position="367"/>
        <end position="389"/>
    </location>
</feature>
<comment type="caution">
    <text evidence="5">The sequence shown here is derived from an EMBL/GenBank/DDBJ whole genome shotgun (WGS) entry which is preliminary data.</text>
</comment>
<dbReference type="GO" id="GO:0003676">
    <property type="term" value="F:nucleic acid binding"/>
    <property type="evidence" value="ECO:0007669"/>
    <property type="project" value="InterPro"/>
</dbReference>
<name>A0A0V0ZLM0_9BILA</name>
<protein>
    <submittedName>
        <fullName evidence="5">Protein NYNRIN</fullName>
    </submittedName>
</protein>
<proteinExistence type="predicted"/>
<dbReference type="SUPFAM" id="SSF56672">
    <property type="entry name" value="DNA/RNA polymerases"/>
    <property type="match status" value="1"/>
</dbReference>
<dbReference type="SUPFAM" id="SSF53098">
    <property type="entry name" value="Ribonuclease H-like"/>
    <property type="match status" value="1"/>
</dbReference>
<dbReference type="Proteomes" id="UP000054783">
    <property type="component" value="Unassembled WGS sequence"/>
</dbReference>
<evidence type="ECO:0000259" key="3">
    <source>
        <dbReference type="PROSITE" id="PS50158"/>
    </source>
</evidence>
<organism evidence="5 6">
    <name type="scientific">Trichinella patagoniensis</name>
    <dbReference type="NCBI Taxonomy" id="990121"/>
    <lineage>
        <taxon>Eukaryota</taxon>
        <taxon>Metazoa</taxon>
        <taxon>Ecdysozoa</taxon>
        <taxon>Nematoda</taxon>
        <taxon>Enoplea</taxon>
        <taxon>Dorylaimia</taxon>
        <taxon>Trichinellida</taxon>
        <taxon>Trichinellidae</taxon>
        <taxon>Trichinella</taxon>
    </lineage>
</organism>
<evidence type="ECO:0000259" key="4">
    <source>
        <dbReference type="PROSITE" id="PS50994"/>
    </source>
</evidence>
<dbReference type="InterPro" id="IPR043502">
    <property type="entry name" value="DNA/RNA_pol_sf"/>
</dbReference>
<feature type="region of interest" description="Disordered" evidence="2">
    <location>
        <begin position="358"/>
        <end position="389"/>
    </location>
</feature>
<evidence type="ECO:0000256" key="2">
    <source>
        <dbReference type="SAM" id="MobiDB-lite"/>
    </source>
</evidence>
<feature type="domain" description="Integrase catalytic" evidence="4">
    <location>
        <begin position="968"/>
        <end position="1062"/>
    </location>
</feature>
<dbReference type="InterPro" id="IPR005312">
    <property type="entry name" value="DUF1759"/>
</dbReference>
<dbReference type="GO" id="GO:0008270">
    <property type="term" value="F:zinc ion binding"/>
    <property type="evidence" value="ECO:0007669"/>
    <property type="project" value="UniProtKB-KW"/>
</dbReference>
<dbReference type="Gene3D" id="3.30.420.10">
    <property type="entry name" value="Ribonuclease H-like superfamily/Ribonuclease H"/>
    <property type="match status" value="1"/>
</dbReference>
<dbReference type="AlphaFoldDB" id="A0A0V0ZLM0"/>
<dbReference type="Pfam" id="PF03564">
    <property type="entry name" value="DUF1759"/>
    <property type="match status" value="1"/>
</dbReference>
<gene>
    <name evidence="5" type="primary">NYNRIN</name>
    <name evidence="5" type="ORF">T12_4359</name>
</gene>
<keyword evidence="1" id="KW-0479">Metal-binding</keyword>
<feature type="domain" description="CCHC-type" evidence="3">
    <location>
        <begin position="330"/>
        <end position="343"/>
    </location>
</feature>
<dbReference type="PANTHER" id="PTHR47331">
    <property type="entry name" value="PHD-TYPE DOMAIN-CONTAINING PROTEIN"/>
    <property type="match status" value="1"/>
</dbReference>